<dbReference type="Gene3D" id="3.40.50.150">
    <property type="entry name" value="Vaccinia Virus protein VP39"/>
    <property type="match status" value="1"/>
</dbReference>
<name>A0A0K0F6E9_STRVS</name>
<organism evidence="15 16">
    <name type="scientific">Strongyloides venezuelensis</name>
    <name type="common">Threadworm</name>
    <dbReference type="NCBI Taxonomy" id="75913"/>
    <lineage>
        <taxon>Eukaryota</taxon>
        <taxon>Metazoa</taxon>
        <taxon>Ecdysozoa</taxon>
        <taxon>Nematoda</taxon>
        <taxon>Chromadorea</taxon>
        <taxon>Rhabditida</taxon>
        <taxon>Tylenchina</taxon>
        <taxon>Panagrolaimomorpha</taxon>
        <taxon>Strongyloidoidea</taxon>
        <taxon>Strongyloididae</taxon>
        <taxon>Strongyloides</taxon>
    </lineage>
</organism>
<dbReference type="EC" id="2.1.1.-" evidence="13"/>
<keyword evidence="4" id="KW-0678">Repressor</keyword>
<keyword evidence="6 13" id="KW-0489">Methyltransferase</keyword>
<comment type="function">
    <text evidence="13">Probable methyltransferase required to silence rDNA.</text>
</comment>
<dbReference type="PANTHER" id="PTHR12787:SF0">
    <property type="entry name" value="RIBOSOMAL RNA-PROCESSING PROTEIN 8"/>
    <property type="match status" value="1"/>
</dbReference>
<dbReference type="GO" id="GO:0000183">
    <property type="term" value="P:rDNA heterochromatin formation"/>
    <property type="evidence" value="ECO:0007669"/>
    <property type="project" value="TreeGrafter"/>
</dbReference>
<feature type="region of interest" description="Disordered" evidence="14">
    <location>
        <begin position="82"/>
        <end position="103"/>
    </location>
</feature>
<dbReference type="FunFam" id="3.40.50.150:FF:000068">
    <property type="entry name" value="Ribosomal RNA-processing protein 8"/>
    <property type="match status" value="1"/>
</dbReference>
<dbReference type="GO" id="GO:0032259">
    <property type="term" value="P:methylation"/>
    <property type="evidence" value="ECO:0007669"/>
    <property type="project" value="UniProtKB-KW"/>
</dbReference>
<keyword evidence="5 13" id="KW-0698">rRNA processing</keyword>
<evidence type="ECO:0000256" key="11">
    <source>
        <dbReference type="ARBA" id="ARBA00023163"/>
    </source>
</evidence>
<evidence type="ECO:0000256" key="8">
    <source>
        <dbReference type="ARBA" id="ARBA00022691"/>
    </source>
</evidence>
<evidence type="ECO:0000256" key="10">
    <source>
        <dbReference type="ARBA" id="ARBA00023015"/>
    </source>
</evidence>
<dbReference type="PANTHER" id="PTHR12787">
    <property type="entry name" value="RIBOSOMAL RNA-PROCESSING PROTEIN 8"/>
    <property type="match status" value="1"/>
</dbReference>
<dbReference type="Proteomes" id="UP000035680">
    <property type="component" value="Unassembled WGS sequence"/>
</dbReference>
<dbReference type="InterPro" id="IPR042036">
    <property type="entry name" value="RRP8_N"/>
</dbReference>
<dbReference type="GO" id="GO:0008168">
    <property type="term" value="F:methyltransferase activity"/>
    <property type="evidence" value="ECO:0007669"/>
    <property type="project" value="UniProtKB-KW"/>
</dbReference>
<dbReference type="FunFam" id="1.10.10.2150:FF:000001">
    <property type="entry name" value="Ribosomal RNA-processing protein 8"/>
    <property type="match status" value="1"/>
</dbReference>
<comment type="subcellular location">
    <subcellularLocation>
        <location evidence="1 13">Nucleus</location>
        <location evidence="1 13">Nucleolus</location>
    </subcellularLocation>
</comment>
<evidence type="ECO:0000256" key="14">
    <source>
        <dbReference type="SAM" id="MobiDB-lite"/>
    </source>
</evidence>
<feature type="compositionally biased region" description="Polar residues" evidence="14">
    <location>
        <begin position="1"/>
        <end position="10"/>
    </location>
</feature>
<evidence type="ECO:0000313" key="15">
    <source>
        <dbReference type="Proteomes" id="UP000035680"/>
    </source>
</evidence>
<dbReference type="GO" id="GO:0006364">
    <property type="term" value="P:rRNA processing"/>
    <property type="evidence" value="ECO:0007669"/>
    <property type="project" value="UniProtKB-UniRule"/>
</dbReference>
<feature type="compositionally biased region" description="Basic residues" evidence="14">
    <location>
        <begin position="21"/>
        <end position="31"/>
    </location>
</feature>
<proteinExistence type="inferred from homology"/>
<evidence type="ECO:0000256" key="13">
    <source>
        <dbReference type="RuleBase" id="RU365074"/>
    </source>
</evidence>
<dbReference type="SUPFAM" id="SSF53335">
    <property type="entry name" value="S-adenosyl-L-methionine-dependent methyltransferases"/>
    <property type="match status" value="1"/>
</dbReference>
<dbReference type="STRING" id="75913.A0A0K0F6E9"/>
<accession>A0A0K0F6E9</accession>
<feature type="region of interest" description="Disordered" evidence="14">
    <location>
        <begin position="1"/>
        <end position="31"/>
    </location>
</feature>
<evidence type="ECO:0000256" key="5">
    <source>
        <dbReference type="ARBA" id="ARBA00022552"/>
    </source>
</evidence>
<keyword evidence="10" id="KW-0805">Transcription regulation</keyword>
<dbReference type="Pfam" id="PF05148">
    <property type="entry name" value="Methyltransf_8"/>
    <property type="match status" value="1"/>
</dbReference>
<keyword evidence="7 13" id="KW-0808">Transferase</keyword>
<dbReference type="AlphaFoldDB" id="A0A0K0F6E9"/>
<evidence type="ECO:0000256" key="9">
    <source>
        <dbReference type="ARBA" id="ARBA00022853"/>
    </source>
</evidence>
<keyword evidence="9" id="KW-0156">Chromatin regulator</keyword>
<keyword evidence="11" id="KW-0804">Transcription</keyword>
<dbReference type="InterPro" id="IPR007823">
    <property type="entry name" value="RRP8"/>
</dbReference>
<dbReference type="GO" id="GO:0033553">
    <property type="term" value="C:rDNA heterochromatin"/>
    <property type="evidence" value="ECO:0007669"/>
    <property type="project" value="TreeGrafter"/>
</dbReference>
<dbReference type="InterPro" id="IPR029063">
    <property type="entry name" value="SAM-dependent_MTases_sf"/>
</dbReference>
<keyword evidence="12 13" id="KW-0539">Nucleus</keyword>
<keyword evidence="8 13" id="KW-0949">S-adenosyl-L-methionine</keyword>
<evidence type="ECO:0000256" key="7">
    <source>
        <dbReference type="ARBA" id="ARBA00022679"/>
    </source>
</evidence>
<comment type="similarity">
    <text evidence="2 13">Belongs to the methyltransferase superfamily. RRP8 family.</text>
</comment>
<evidence type="ECO:0000313" key="16">
    <source>
        <dbReference type="WBParaSite" id="SVE_0439300.1"/>
    </source>
</evidence>
<evidence type="ECO:0000256" key="3">
    <source>
        <dbReference type="ARBA" id="ARBA00020203"/>
    </source>
</evidence>
<evidence type="ECO:0000256" key="1">
    <source>
        <dbReference type="ARBA" id="ARBA00004604"/>
    </source>
</evidence>
<dbReference type="GO" id="GO:0046015">
    <property type="term" value="P:regulation of transcription by glucose"/>
    <property type="evidence" value="ECO:0007669"/>
    <property type="project" value="TreeGrafter"/>
</dbReference>
<sequence length="321" mass="36969">MSEPTETGTLGRSIDKNGDKKSRKRPWRNRVRMLAKKRSEKETIKKLKNAVENGEADEMELNEFKASIKRRKKNIQVQEDGVEEKNLKEKNKKKDVDKSEDSKKVSKLEDKLVGAKFRFINEKLYKMRGNEAFEFFNNDPEQFAIYHDGYRHQVKKWPINPVDRIISMLRGEPKGKVIADMGCGDAKIAKELSKMHKVLSFDLQATNEYVTPCNMSHVPVDSESVDIVVYCLSLMGTNLSSFLKEANRILKNDGQLIIAEVVSRFKSVRLFTIALKKLGFEVVSKKILNNYFSLIICKKDGEVKAKRPFGLKLEPCLYKKR</sequence>
<dbReference type="WBParaSite" id="SVE_0439300.1">
    <property type="protein sequence ID" value="SVE_0439300.1"/>
    <property type="gene ID" value="SVE_0439300"/>
</dbReference>
<keyword evidence="15" id="KW-1185">Reference proteome</keyword>
<dbReference type="Gene3D" id="1.10.10.2150">
    <property type="entry name" value="Ribosomal RNA-processing protein 8, N-terminal domain"/>
    <property type="match status" value="1"/>
</dbReference>
<reference evidence="16" key="2">
    <citation type="submission" date="2015-08" db="UniProtKB">
        <authorList>
            <consortium name="WormBaseParasite"/>
        </authorList>
    </citation>
    <scope>IDENTIFICATION</scope>
</reference>
<reference evidence="15" key="1">
    <citation type="submission" date="2014-07" db="EMBL/GenBank/DDBJ databases">
        <authorList>
            <person name="Martin A.A"/>
            <person name="De Silva N."/>
        </authorList>
    </citation>
    <scope>NUCLEOTIDE SEQUENCE</scope>
</reference>
<evidence type="ECO:0000256" key="2">
    <source>
        <dbReference type="ARBA" id="ARBA00006301"/>
    </source>
</evidence>
<evidence type="ECO:0000256" key="12">
    <source>
        <dbReference type="ARBA" id="ARBA00023242"/>
    </source>
</evidence>
<dbReference type="GO" id="GO:0042149">
    <property type="term" value="P:cellular response to glucose starvation"/>
    <property type="evidence" value="ECO:0007669"/>
    <property type="project" value="TreeGrafter"/>
</dbReference>
<evidence type="ECO:0000256" key="4">
    <source>
        <dbReference type="ARBA" id="ARBA00022491"/>
    </source>
</evidence>
<evidence type="ECO:0000256" key="6">
    <source>
        <dbReference type="ARBA" id="ARBA00022603"/>
    </source>
</evidence>
<dbReference type="GO" id="GO:0005677">
    <property type="term" value="C:chromatin silencing complex"/>
    <property type="evidence" value="ECO:0007669"/>
    <property type="project" value="TreeGrafter"/>
</dbReference>
<dbReference type="GO" id="GO:0005730">
    <property type="term" value="C:nucleolus"/>
    <property type="evidence" value="ECO:0007669"/>
    <property type="project" value="UniProtKB-SubCell"/>
</dbReference>
<protein>
    <recommendedName>
        <fullName evidence="3 13">Ribosomal RNA-processing protein 8</fullName>
        <ecNumber evidence="13">2.1.1.-</ecNumber>
    </recommendedName>
</protein>
<feature type="compositionally biased region" description="Basic and acidic residues" evidence="14">
    <location>
        <begin position="83"/>
        <end position="103"/>
    </location>
</feature>